<dbReference type="EMBL" id="KQ971338">
    <property type="protein sequence ID" value="EFA02250.1"/>
    <property type="molecule type" value="Genomic_DNA"/>
</dbReference>
<feature type="transmembrane region" description="Helical" evidence="7">
    <location>
        <begin position="445"/>
        <end position="466"/>
    </location>
</feature>
<dbReference type="eggNOG" id="KOG3762">
    <property type="taxonomic scope" value="Eukaryota"/>
</dbReference>
<evidence type="ECO:0000256" key="6">
    <source>
        <dbReference type="SAM" id="MobiDB-lite"/>
    </source>
</evidence>
<evidence type="ECO:0000256" key="3">
    <source>
        <dbReference type="ARBA" id="ARBA00022692"/>
    </source>
</evidence>
<sequence>MRCEINKNLITLKCVLFLFFGALGSLFPFLPNHMNGIGLSRDEFTIISIVSPLVAVIGPLVAAPLADRLAGGYGGSPRSKTGRYLRVMISVCLGLAIILYWLLLTVPRIQRSPSSVTFTCNEDGAFVLQNKCGHERTCHSWNGEKGEISLRDCTFSCNATTLYTGVPPPEPSPQTKENDTTTEDYYDDANPANEAEPDFGTTIIPVSNSKANPGIVLSPHLCHKTDKDVTICDVYTKFSKTIQMPLSLKSTPATSSSNETESEDDDICRYPVADYFHCRMPQEIVKELKATEDPYCQPIVLCAIHEPYTSASLLKTSECGYNAMSFWLYLVIRSIADIFPAAAVALLSTAVVIATRETSTGRSDIGKQLAAGALGFAIFAPIIGGCANGNLRDALICFTVLNLLAIVILLFDNNMPLSPPEWWWYTRCGLLALPMSSVRKYRNEVIALVVVLFVLGILWNAIDAYLPWNAATMPDSSNLIIGLTVTMGAIPAISLLTFAEKVVDYCSHSNILILCFVTYVVHYVALANITEAAVLLIFEVLEIFTLHLMWVTAILYLRHLVPRKYTALGQALPVIAHFCLGRCFGALIGRFAYTLYPEKVKYPDNHGPVYGGLAIAAAIIAALYFVAYHFYLKPYCVPHVQLPPYPAPSVVQSVNGNGSYTPLRVYHNGRAKKGHFRY</sequence>
<name>D2A308_TRICA</name>
<keyword evidence="3 7" id="KW-0812">Transmembrane</keyword>
<comment type="subcellular location">
    <subcellularLocation>
        <location evidence="1">Membrane</location>
        <topology evidence="1">Multi-pass membrane protein</topology>
    </subcellularLocation>
</comment>
<evidence type="ECO:0000313" key="10">
    <source>
        <dbReference type="Proteomes" id="UP000007266"/>
    </source>
</evidence>
<comment type="similarity">
    <text evidence="2">Belongs to the major facilitator superfamily. MFSD6 family.</text>
</comment>
<gene>
    <name evidence="9" type="primary">AUGUSTUS-3.0.2_07913</name>
    <name evidence="9" type="ORF">TcasGA2_TC007913</name>
</gene>
<feature type="transmembrane region" description="Helical" evidence="7">
    <location>
        <begin position="478"/>
        <end position="499"/>
    </location>
</feature>
<feature type="transmembrane region" description="Helical" evidence="7">
    <location>
        <begin position="84"/>
        <end position="103"/>
    </location>
</feature>
<dbReference type="SUPFAM" id="SSF103473">
    <property type="entry name" value="MFS general substrate transporter"/>
    <property type="match status" value="2"/>
</dbReference>
<protein>
    <recommendedName>
        <fullName evidence="8">Major facilitator superfamily associated domain-containing protein</fullName>
    </recommendedName>
</protein>
<dbReference type="PANTHER" id="PTHR16172">
    <property type="entry name" value="MAJOR FACILITATOR SUPERFAMILY DOMAIN-CONTAINING PROTEIN 6-LIKE"/>
    <property type="match status" value="1"/>
</dbReference>
<dbReference type="GO" id="GO:0016020">
    <property type="term" value="C:membrane"/>
    <property type="evidence" value="ECO:0000318"/>
    <property type="project" value="GO_Central"/>
</dbReference>
<dbReference type="InParanoid" id="D2A308"/>
<dbReference type="Proteomes" id="UP000007266">
    <property type="component" value="Linkage group 4"/>
</dbReference>
<dbReference type="InterPro" id="IPR051717">
    <property type="entry name" value="MFS_MFSD6"/>
</dbReference>
<evidence type="ECO:0000256" key="2">
    <source>
        <dbReference type="ARBA" id="ARBA00005241"/>
    </source>
</evidence>
<dbReference type="OrthoDB" id="6414167at2759"/>
<evidence type="ECO:0000256" key="1">
    <source>
        <dbReference type="ARBA" id="ARBA00004141"/>
    </source>
</evidence>
<feature type="transmembrane region" description="Helical" evidence="7">
    <location>
        <begin position="12"/>
        <end position="32"/>
    </location>
</feature>
<feature type="transmembrane region" description="Helical" evidence="7">
    <location>
        <begin position="609"/>
        <end position="631"/>
    </location>
</feature>
<feature type="transmembrane region" description="Helical" evidence="7">
    <location>
        <begin position="569"/>
        <end position="589"/>
    </location>
</feature>
<feature type="domain" description="Major facilitator superfamily associated" evidence="8">
    <location>
        <begin position="9"/>
        <end position="594"/>
    </location>
</feature>
<feature type="transmembrane region" description="Helical" evidence="7">
    <location>
        <begin position="511"/>
        <end position="529"/>
    </location>
</feature>
<evidence type="ECO:0000259" key="8">
    <source>
        <dbReference type="Pfam" id="PF12832"/>
    </source>
</evidence>
<evidence type="ECO:0000256" key="7">
    <source>
        <dbReference type="SAM" id="Phobius"/>
    </source>
</evidence>
<dbReference type="AlphaFoldDB" id="D2A308"/>
<proteinExistence type="inferred from homology"/>
<dbReference type="PANTHER" id="PTHR16172:SF27">
    <property type="entry name" value="FI19426P1"/>
    <property type="match status" value="1"/>
</dbReference>
<keyword evidence="10" id="KW-1185">Reference proteome</keyword>
<dbReference type="FunCoup" id="D2A308">
    <property type="interactions" value="67"/>
</dbReference>
<accession>D2A308</accession>
<reference evidence="9 10" key="2">
    <citation type="journal article" date="2010" name="Nucleic Acids Res.">
        <title>BeetleBase in 2010: revisions to provide comprehensive genomic information for Tribolium castaneum.</title>
        <authorList>
            <person name="Kim H.S."/>
            <person name="Murphy T."/>
            <person name="Xia J."/>
            <person name="Caragea D."/>
            <person name="Park Y."/>
            <person name="Beeman R.W."/>
            <person name="Lorenzen M.D."/>
            <person name="Butcher S."/>
            <person name="Manak J.R."/>
            <person name="Brown S.J."/>
        </authorList>
    </citation>
    <scope>GENOME REANNOTATION</scope>
    <source>
        <strain evidence="9 10">Georgia GA2</strain>
    </source>
</reference>
<feature type="transmembrane region" description="Helical" evidence="7">
    <location>
        <begin position="44"/>
        <end position="63"/>
    </location>
</feature>
<dbReference type="InterPro" id="IPR036259">
    <property type="entry name" value="MFS_trans_sf"/>
</dbReference>
<dbReference type="Pfam" id="PF12832">
    <property type="entry name" value="MFS_1_like"/>
    <property type="match status" value="1"/>
</dbReference>
<feature type="transmembrane region" description="Helical" evidence="7">
    <location>
        <begin position="326"/>
        <end position="353"/>
    </location>
</feature>
<dbReference type="Gene3D" id="1.20.1250.20">
    <property type="entry name" value="MFS general substrate transporter like domains"/>
    <property type="match status" value="2"/>
</dbReference>
<keyword evidence="4 7" id="KW-1133">Transmembrane helix</keyword>
<keyword evidence="5 7" id="KW-0472">Membrane</keyword>
<feature type="transmembrane region" description="Helical" evidence="7">
    <location>
        <begin position="391"/>
        <end position="411"/>
    </location>
</feature>
<evidence type="ECO:0000313" key="9">
    <source>
        <dbReference type="EMBL" id="EFA02250.1"/>
    </source>
</evidence>
<evidence type="ECO:0000256" key="5">
    <source>
        <dbReference type="ARBA" id="ARBA00023136"/>
    </source>
</evidence>
<dbReference type="KEGG" id="tca:662079"/>
<dbReference type="PhylomeDB" id="D2A308"/>
<evidence type="ECO:0000256" key="4">
    <source>
        <dbReference type="ARBA" id="ARBA00022989"/>
    </source>
</evidence>
<feature type="transmembrane region" description="Helical" evidence="7">
    <location>
        <begin position="535"/>
        <end position="557"/>
    </location>
</feature>
<feature type="region of interest" description="Disordered" evidence="6">
    <location>
        <begin position="164"/>
        <end position="183"/>
    </location>
</feature>
<dbReference type="OMA" id="LCASQMP"/>
<dbReference type="InterPro" id="IPR024989">
    <property type="entry name" value="MFS_assoc_dom"/>
</dbReference>
<reference evidence="9 10" key="1">
    <citation type="journal article" date="2008" name="Nature">
        <title>The genome of the model beetle and pest Tribolium castaneum.</title>
        <authorList>
            <consortium name="Tribolium Genome Sequencing Consortium"/>
            <person name="Richards S."/>
            <person name="Gibbs R.A."/>
            <person name="Weinstock G.M."/>
            <person name="Brown S.J."/>
            <person name="Denell R."/>
            <person name="Beeman R.W."/>
            <person name="Gibbs R."/>
            <person name="Beeman R.W."/>
            <person name="Brown S.J."/>
            <person name="Bucher G."/>
            <person name="Friedrich M."/>
            <person name="Grimmelikhuijzen C.J."/>
            <person name="Klingler M."/>
            <person name="Lorenzen M."/>
            <person name="Richards S."/>
            <person name="Roth S."/>
            <person name="Schroder R."/>
            <person name="Tautz D."/>
            <person name="Zdobnov E.M."/>
            <person name="Muzny D."/>
            <person name="Gibbs R.A."/>
            <person name="Weinstock G.M."/>
            <person name="Attaway T."/>
            <person name="Bell S."/>
            <person name="Buhay C.J."/>
            <person name="Chandrabose M.N."/>
            <person name="Chavez D."/>
            <person name="Clerk-Blankenburg K.P."/>
            <person name="Cree A."/>
            <person name="Dao M."/>
            <person name="Davis C."/>
            <person name="Chacko J."/>
            <person name="Dinh H."/>
            <person name="Dugan-Rocha S."/>
            <person name="Fowler G."/>
            <person name="Garner T.T."/>
            <person name="Garnes J."/>
            <person name="Gnirke A."/>
            <person name="Hawes A."/>
            <person name="Hernandez J."/>
            <person name="Hines S."/>
            <person name="Holder M."/>
            <person name="Hume J."/>
            <person name="Jhangiani S.N."/>
            <person name="Joshi V."/>
            <person name="Khan Z.M."/>
            <person name="Jackson L."/>
            <person name="Kovar C."/>
            <person name="Kowis A."/>
            <person name="Lee S."/>
            <person name="Lewis L.R."/>
            <person name="Margolis J."/>
            <person name="Morgan M."/>
            <person name="Nazareth L.V."/>
            <person name="Nguyen N."/>
            <person name="Okwuonu G."/>
            <person name="Parker D."/>
            <person name="Richards S."/>
            <person name="Ruiz S.J."/>
            <person name="Santibanez J."/>
            <person name="Savard J."/>
            <person name="Scherer S.E."/>
            <person name="Schneider B."/>
            <person name="Sodergren E."/>
            <person name="Tautz D."/>
            <person name="Vattahil S."/>
            <person name="Villasana D."/>
            <person name="White C.S."/>
            <person name="Wright R."/>
            <person name="Park Y."/>
            <person name="Beeman R.W."/>
            <person name="Lord J."/>
            <person name="Oppert B."/>
            <person name="Lorenzen M."/>
            <person name="Brown S."/>
            <person name="Wang L."/>
            <person name="Savard J."/>
            <person name="Tautz D."/>
            <person name="Richards S."/>
            <person name="Weinstock G."/>
            <person name="Gibbs R.A."/>
            <person name="Liu Y."/>
            <person name="Worley K."/>
            <person name="Weinstock G."/>
            <person name="Elsik C.G."/>
            <person name="Reese J.T."/>
            <person name="Elhaik E."/>
            <person name="Landan G."/>
            <person name="Graur D."/>
            <person name="Arensburger P."/>
            <person name="Atkinson P."/>
            <person name="Beeman R.W."/>
            <person name="Beidler J."/>
            <person name="Brown S.J."/>
            <person name="Demuth J.P."/>
            <person name="Drury D.W."/>
            <person name="Du Y.Z."/>
            <person name="Fujiwara H."/>
            <person name="Lorenzen M."/>
            <person name="Maselli V."/>
            <person name="Osanai M."/>
            <person name="Park Y."/>
            <person name="Robertson H.M."/>
            <person name="Tu Z."/>
            <person name="Wang J.J."/>
            <person name="Wang S."/>
            <person name="Richards S."/>
            <person name="Song H."/>
            <person name="Zhang L."/>
            <person name="Sodergren E."/>
            <person name="Werner D."/>
            <person name="Stanke M."/>
            <person name="Morgenstern B."/>
            <person name="Solovyev V."/>
            <person name="Kosarev P."/>
            <person name="Brown G."/>
            <person name="Chen H.C."/>
            <person name="Ermolaeva O."/>
            <person name="Hlavina W."/>
            <person name="Kapustin Y."/>
            <person name="Kiryutin B."/>
            <person name="Kitts P."/>
            <person name="Maglott D."/>
            <person name="Pruitt K."/>
            <person name="Sapojnikov V."/>
            <person name="Souvorov A."/>
            <person name="Mackey A.J."/>
            <person name="Waterhouse R.M."/>
            <person name="Wyder S."/>
            <person name="Zdobnov E.M."/>
            <person name="Zdobnov E.M."/>
            <person name="Wyder S."/>
            <person name="Kriventseva E.V."/>
            <person name="Kadowaki T."/>
            <person name="Bork P."/>
            <person name="Aranda M."/>
            <person name="Bao R."/>
            <person name="Beermann A."/>
            <person name="Berns N."/>
            <person name="Bolognesi R."/>
            <person name="Bonneton F."/>
            <person name="Bopp D."/>
            <person name="Brown S.J."/>
            <person name="Bucher G."/>
            <person name="Butts T."/>
            <person name="Chaumot A."/>
            <person name="Denell R.E."/>
            <person name="Ferrier D.E."/>
            <person name="Friedrich M."/>
            <person name="Gordon C.M."/>
            <person name="Jindra M."/>
            <person name="Klingler M."/>
            <person name="Lan Q."/>
            <person name="Lattorff H.M."/>
            <person name="Laudet V."/>
            <person name="von Levetsow C."/>
            <person name="Liu Z."/>
            <person name="Lutz R."/>
            <person name="Lynch J.A."/>
            <person name="da Fonseca R.N."/>
            <person name="Posnien N."/>
            <person name="Reuter R."/>
            <person name="Roth S."/>
            <person name="Savard J."/>
            <person name="Schinko J.B."/>
            <person name="Schmitt C."/>
            <person name="Schoppmeier M."/>
            <person name="Schroder R."/>
            <person name="Shippy T.D."/>
            <person name="Simonnet F."/>
            <person name="Marques-Souza H."/>
            <person name="Tautz D."/>
            <person name="Tomoyasu Y."/>
            <person name="Trauner J."/>
            <person name="Van der Zee M."/>
            <person name="Vervoort M."/>
            <person name="Wittkopp N."/>
            <person name="Wimmer E.A."/>
            <person name="Yang X."/>
            <person name="Jones A.K."/>
            <person name="Sattelle D.B."/>
            <person name="Ebert P.R."/>
            <person name="Nelson D."/>
            <person name="Scott J.G."/>
            <person name="Beeman R.W."/>
            <person name="Muthukrishnan S."/>
            <person name="Kramer K.J."/>
            <person name="Arakane Y."/>
            <person name="Beeman R.W."/>
            <person name="Zhu Q."/>
            <person name="Hogenkamp D."/>
            <person name="Dixit R."/>
            <person name="Oppert B."/>
            <person name="Jiang H."/>
            <person name="Zou Z."/>
            <person name="Marshall J."/>
            <person name="Elpidina E."/>
            <person name="Vinokurov K."/>
            <person name="Oppert C."/>
            <person name="Zou Z."/>
            <person name="Evans J."/>
            <person name="Lu Z."/>
            <person name="Zhao P."/>
            <person name="Sumathipala N."/>
            <person name="Altincicek B."/>
            <person name="Vilcinskas A."/>
            <person name="Williams M."/>
            <person name="Hultmark D."/>
            <person name="Hetru C."/>
            <person name="Jiang H."/>
            <person name="Grimmelikhuijzen C.J."/>
            <person name="Hauser F."/>
            <person name="Cazzamali G."/>
            <person name="Williamson M."/>
            <person name="Park Y."/>
            <person name="Li B."/>
            <person name="Tanaka Y."/>
            <person name="Predel R."/>
            <person name="Neupert S."/>
            <person name="Schachtner J."/>
            <person name="Verleyen P."/>
            <person name="Raible F."/>
            <person name="Bork P."/>
            <person name="Friedrich M."/>
            <person name="Walden K.K."/>
            <person name="Robertson H.M."/>
            <person name="Angeli S."/>
            <person name="Foret S."/>
            <person name="Bucher G."/>
            <person name="Schuetz S."/>
            <person name="Maleszka R."/>
            <person name="Wimmer E.A."/>
            <person name="Beeman R.W."/>
            <person name="Lorenzen M."/>
            <person name="Tomoyasu Y."/>
            <person name="Miller S.C."/>
            <person name="Grossmann D."/>
            <person name="Bucher G."/>
        </authorList>
    </citation>
    <scope>NUCLEOTIDE SEQUENCE [LARGE SCALE GENOMIC DNA]</scope>
    <source>
        <strain evidence="9 10">Georgia GA2</strain>
    </source>
</reference>
<organism evidence="9 10">
    <name type="scientific">Tribolium castaneum</name>
    <name type="common">Red flour beetle</name>
    <dbReference type="NCBI Taxonomy" id="7070"/>
    <lineage>
        <taxon>Eukaryota</taxon>
        <taxon>Metazoa</taxon>
        <taxon>Ecdysozoa</taxon>
        <taxon>Arthropoda</taxon>
        <taxon>Hexapoda</taxon>
        <taxon>Insecta</taxon>
        <taxon>Pterygota</taxon>
        <taxon>Neoptera</taxon>
        <taxon>Endopterygota</taxon>
        <taxon>Coleoptera</taxon>
        <taxon>Polyphaga</taxon>
        <taxon>Cucujiformia</taxon>
        <taxon>Tenebrionidae</taxon>
        <taxon>Tenebrionidae incertae sedis</taxon>
        <taxon>Tribolium</taxon>
    </lineage>
</organism>
<dbReference type="HOGENOM" id="CLU_449208_0_0_1"/>
<feature type="transmembrane region" description="Helical" evidence="7">
    <location>
        <begin position="365"/>
        <end position="385"/>
    </location>
</feature>